<evidence type="ECO:0000256" key="2">
    <source>
        <dbReference type="SAM" id="MobiDB-lite"/>
    </source>
</evidence>
<evidence type="ECO:0000313" key="4">
    <source>
        <dbReference type="Proteomes" id="UP001345691"/>
    </source>
</evidence>
<feature type="compositionally biased region" description="Polar residues" evidence="2">
    <location>
        <begin position="9"/>
        <end position="20"/>
    </location>
</feature>
<feature type="compositionally biased region" description="Acidic residues" evidence="2">
    <location>
        <begin position="187"/>
        <end position="196"/>
    </location>
</feature>
<accession>A0ABR0JPW0</accession>
<protein>
    <submittedName>
        <fullName evidence="3">Uncharacterized protein</fullName>
    </submittedName>
</protein>
<feature type="region of interest" description="Disordered" evidence="2">
    <location>
        <begin position="1"/>
        <end position="20"/>
    </location>
</feature>
<gene>
    <name evidence="3" type="ORF">LTR69_000138</name>
</gene>
<proteinExistence type="predicted"/>
<evidence type="ECO:0000313" key="3">
    <source>
        <dbReference type="EMBL" id="KAK5068021.1"/>
    </source>
</evidence>
<dbReference type="Proteomes" id="UP001345691">
    <property type="component" value="Unassembled WGS sequence"/>
</dbReference>
<organism evidence="3 4">
    <name type="scientific">Exophiala sideris</name>
    <dbReference type="NCBI Taxonomy" id="1016849"/>
    <lineage>
        <taxon>Eukaryota</taxon>
        <taxon>Fungi</taxon>
        <taxon>Dikarya</taxon>
        <taxon>Ascomycota</taxon>
        <taxon>Pezizomycotina</taxon>
        <taxon>Eurotiomycetes</taxon>
        <taxon>Chaetothyriomycetidae</taxon>
        <taxon>Chaetothyriales</taxon>
        <taxon>Herpotrichiellaceae</taxon>
        <taxon>Exophiala</taxon>
    </lineage>
</organism>
<feature type="coiled-coil region" evidence="1">
    <location>
        <begin position="281"/>
        <end position="353"/>
    </location>
</feature>
<dbReference type="EMBL" id="JAVRRF010000001">
    <property type="protein sequence ID" value="KAK5068021.1"/>
    <property type="molecule type" value="Genomic_DNA"/>
</dbReference>
<feature type="region of interest" description="Disordered" evidence="2">
    <location>
        <begin position="187"/>
        <end position="250"/>
    </location>
</feature>
<sequence>MAGTDTKDSSQASAPATATVSQEPHTAKLITLADVLRRQPFVVSVKKYYDTLTDTTSHNCFLHMEPQNDQFSITRGGRANVRCNYPNIVNLMCGRNTGLLVICLQAWGSSPLRWLVMDVCPDPNASMVAKAITTWGRWDEVAKVFSVKSHKEKIYDDLIVGLGPRSHPATMKKAEFELFGTHNEEAVAEEDEDEEGGNTNSKAAEVGASQPQSRSTSEAEDGNAAGDPSSIAAPNKVPTEPAILTRPTKRSRLDESGTLFDQTLADFDCWQDTLRKACRSGNDVTKKVAKLKTDNERLEKELKKAESHSLALEEANKTMVWLKVQVVDLQGSEAQLKAEKAAIQKEIETLRAKATQTVQLESELDKVKGNEKLLQTDNEALQDLVGMWLAGVDVNKFLKEVREGKDVKGAFFAASMNK</sequence>
<keyword evidence="4" id="KW-1185">Reference proteome</keyword>
<evidence type="ECO:0000256" key="1">
    <source>
        <dbReference type="SAM" id="Coils"/>
    </source>
</evidence>
<reference evidence="3 4" key="1">
    <citation type="submission" date="2023-08" db="EMBL/GenBank/DDBJ databases">
        <title>Black Yeasts Isolated from many extreme environments.</title>
        <authorList>
            <person name="Coleine C."/>
            <person name="Stajich J.E."/>
            <person name="Selbmann L."/>
        </authorList>
    </citation>
    <scope>NUCLEOTIDE SEQUENCE [LARGE SCALE GENOMIC DNA]</scope>
    <source>
        <strain evidence="3 4">CCFEE 6328</strain>
    </source>
</reference>
<name>A0ABR0JPW0_9EURO</name>
<comment type="caution">
    <text evidence="3">The sequence shown here is derived from an EMBL/GenBank/DDBJ whole genome shotgun (WGS) entry which is preliminary data.</text>
</comment>
<keyword evidence="1" id="KW-0175">Coiled coil</keyword>